<dbReference type="RefSeq" id="WP_090311621.1">
    <property type="nucleotide sequence ID" value="NZ_FNZE01000010.1"/>
</dbReference>
<dbReference type="EMBL" id="FNZE01000010">
    <property type="protein sequence ID" value="SEJ51463.1"/>
    <property type="molecule type" value="Genomic_DNA"/>
</dbReference>
<proteinExistence type="predicted"/>
<sequence>MNKETIRGRWNILSWEQLYDDGRVVHPMGKELEGFIEYSPFGMFCAIAKKNREHFTTGGQWSASDAEKAAAYGSYLTYAGPYDVEGDTVQHHVRHSLFPNWEGGSQRRKAVLEGGVLSLTARLEEGTSEARTARLVWTRALPAVDGPR</sequence>
<dbReference type="STRING" id="915471.SAMN05216201_11019"/>
<accession>A0A1H6ZD01</accession>
<dbReference type="InterPro" id="IPR024311">
    <property type="entry name" value="Lipocalin-like"/>
</dbReference>
<name>A0A1H6ZD01_9PSED</name>
<reference evidence="3" key="1">
    <citation type="submission" date="2016-10" db="EMBL/GenBank/DDBJ databases">
        <authorList>
            <person name="Varghese N."/>
            <person name="Submissions S."/>
        </authorList>
    </citation>
    <scope>NUCLEOTIDE SEQUENCE [LARGE SCALE GENOMIC DNA]</scope>
    <source>
        <strain evidence="3">LMG 25967</strain>
    </source>
</reference>
<evidence type="ECO:0000313" key="3">
    <source>
        <dbReference type="Proteomes" id="UP000242930"/>
    </source>
</evidence>
<keyword evidence="3" id="KW-1185">Reference proteome</keyword>
<gene>
    <name evidence="2" type="ORF">SAMN05216201_11019</name>
</gene>
<evidence type="ECO:0000259" key="1">
    <source>
        <dbReference type="Pfam" id="PF13924"/>
    </source>
</evidence>
<dbReference type="Pfam" id="PF13924">
    <property type="entry name" value="Lipocalin_5"/>
    <property type="match status" value="1"/>
</dbReference>
<organism evidence="2 3">
    <name type="scientific">Pseudomonas linyingensis</name>
    <dbReference type="NCBI Taxonomy" id="915471"/>
    <lineage>
        <taxon>Bacteria</taxon>
        <taxon>Pseudomonadati</taxon>
        <taxon>Pseudomonadota</taxon>
        <taxon>Gammaproteobacteria</taxon>
        <taxon>Pseudomonadales</taxon>
        <taxon>Pseudomonadaceae</taxon>
        <taxon>Pseudomonas</taxon>
    </lineage>
</organism>
<dbReference type="OrthoDB" id="118834at2"/>
<protein>
    <submittedName>
        <fullName evidence="2">Lipocalin-like domain-containing protein</fullName>
    </submittedName>
</protein>
<dbReference type="AlphaFoldDB" id="A0A1H6ZD01"/>
<evidence type="ECO:0000313" key="2">
    <source>
        <dbReference type="EMBL" id="SEJ51463.1"/>
    </source>
</evidence>
<dbReference type="Proteomes" id="UP000242930">
    <property type="component" value="Unassembled WGS sequence"/>
</dbReference>
<feature type="domain" description="Lipocalin-like" evidence="1">
    <location>
        <begin position="8"/>
        <end position="140"/>
    </location>
</feature>